<proteinExistence type="predicted"/>
<evidence type="ECO:0000313" key="3">
    <source>
        <dbReference type="Proteomes" id="UP000249842"/>
    </source>
</evidence>
<dbReference type="Proteomes" id="UP000249842">
    <property type="component" value="Unassembled WGS sequence"/>
</dbReference>
<organism evidence="2 3">
    <name type="scientific">Phenylobacterium hankyongense</name>
    <dbReference type="NCBI Taxonomy" id="1813876"/>
    <lineage>
        <taxon>Bacteria</taxon>
        <taxon>Pseudomonadati</taxon>
        <taxon>Pseudomonadota</taxon>
        <taxon>Alphaproteobacteria</taxon>
        <taxon>Caulobacterales</taxon>
        <taxon>Caulobacteraceae</taxon>
        <taxon>Phenylobacterium</taxon>
    </lineage>
</organism>
<keyword evidence="3" id="KW-1185">Reference proteome</keyword>
<protein>
    <recommendedName>
        <fullName evidence="4">Phosphate starvation-inducible protein PsiF</fullName>
    </recommendedName>
</protein>
<feature type="signal peptide" evidence="1">
    <location>
        <begin position="1"/>
        <end position="20"/>
    </location>
</feature>
<keyword evidence="1" id="KW-0732">Signal</keyword>
<comment type="caution">
    <text evidence="2">The sequence shown here is derived from an EMBL/GenBank/DDBJ whole genome shotgun (WGS) entry which is preliminary data.</text>
</comment>
<gene>
    <name evidence="2" type="ORF">DJ021_17850</name>
</gene>
<evidence type="ECO:0008006" key="4">
    <source>
        <dbReference type="Google" id="ProtNLM"/>
    </source>
</evidence>
<sequence length="87" mass="8989">MKLTPLIVLAALAAASAAYAQGGGGMTPEMQAAREAMTKACAADAKTLCDGKERRELMMCLHDNAAKLSAPCTEAMAKAPARPARPQ</sequence>
<evidence type="ECO:0000313" key="2">
    <source>
        <dbReference type="EMBL" id="RAK61531.1"/>
    </source>
</evidence>
<evidence type="ECO:0000256" key="1">
    <source>
        <dbReference type="SAM" id="SignalP"/>
    </source>
</evidence>
<name>A0A328B560_9CAUL</name>
<reference evidence="3" key="1">
    <citation type="submission" date="2018-05" db="EMBL/GenBank/DDBJ databases">
        <authorList>
            <person name="Li X."/>
        </authorList>
    </citation>
    <scope>NUCLEOTIDE SEQUENCE [LARGE SCALE GENOMIC DNA]</scope>
    <source>
        <strain evidence="3">HKS-05</strain>
    </source>
</reference>
<dbReference type="EMBL" id="QFYP01000001">
    <property type="protein sequence ID" value="RAK61531.1"/>
    <property type="molecule type" value="Genomic_DNA"/>
</dbReference>
<accession>A0A328B560</accession>
<dbReference type="OrthoDB" id="7060861at2"/>
<dbReference type="RefSeq" id="WP_111458821.1">
    <property type="nucleotide sequence ID" value="NZ_QFYP01000001.1"/>
</dbReference>
<feature type="chain" id="PRO_5016279421" description="Phosphate starvation-inducible protein PsiF" evidence="1">
    <location>
        <begin position="21"/>
        <end position="87"/>
    </location>
</feature>
<dbReference type="AlphaFoldDB" id="A0A328B560"/>